<feature type="repeat" description="TPR" evidence="1">
    <location>
        <begin position="307"/>
        <end position="340"/>
    </location>
</feature>
<gene>
    <name evidence="5" type="ORF">ICL16_31165</name>
</gene>
<dbReference type="SUPFAM" id="SSF48452">
    <property type="entry name" value="TPR-like"/>
    <property type="match status" value="3"/>
</dbReference>
<dbReference type="InterPro" id="IPR024983">
    <property type="entry name" value="CHAT_dom"/>
</dbReference>
<dbReference type="Proteomes" id="UP000629098">
    <property type="component" value="Unassembled WGS sequence"/>
</dbReference>
<organism evidence="5 6">
    <name type="scientific">Iningainema tapete BLCC-T55</name>
    <dbReference type="NCBI Taxonomy" id="2748662"/>
    <lineage>
        <taxon>Bacteria</taxon>
        <taxon>Bacillati</taxon>
        <taxon>Cyanobacteriota</taxon>
        <taxon>Cyanophyceae</taxon>
        <taxon>Nostocales</taxon>
        <taxon>Scytonemataceae</taxon>
        <taxon>Iningainema tapete</taxon>
    </lineage>
</organism>
<reference evidence="5" key="1">
    <citation type="submission" date="2020-09" db="EMBL/GenBank/DDBJ databases">
        <title>Iningainema tapete sp. nov. (Scytonemataceae, Cyanobacteria) from greenhouses in central Florida (USA) produces two types of nodularin with biosynthetic potential for microcystin-LR and anabaenopeptins.</title>
        <authorList>
            <person name="Berthold D.E."/>
            <person name="Lefler F.W."/>
            <person name="Huang I.-S."/>
            <person name="Abdulla H."/>
            <person name="Zimba P.V."/>
            <person name="Laughinghouse H.D. IV."/>
        </authorList>
    </citation>
    <scope>NUCLEOTIDE SEQUENCE</scope>
    <source>
        <strain evidence="5">BLCCT55</strain>
    </source>
</reference>
<feature type="chain" id="PRO_5035190491" evidence="3">
    <location>
        <begin position="24"/>
        <end position="927"/>
    </location>
</feature>
<feature type="repeat" description="TPR" evidence="1">
    <location>
        <begin position="387"/>
        <end position="420"/>
    </location>
</feature>
<keyword evidence="2" id="KW-0175">Coiled coil</keyword>
<feature type="coiled-coil region" evidence="2">
    <location>
        <begin position="353"/>
        <end position="380"/>
    </location>
</feature>
<dbReference type="AlphaFoldDB" id="A0A8J6XNB8"/>
<accession>A0A8J6XNB8</accession>
<dbReference type="PANTHER" id="PTHR10098">
    <property type="entry name" value="RAPSYN-RELATED"/>
    <property type="match status" value="1"/>
</dbReference>
<dbReference type="Pfam" id="PF13424">
    <property type="entry name" value="TPR_12"/>
    <property type="match status" value="4"/>
</dbReference>
<dbReference type="InterPro" id="IPR011990">
    <property type="entry name" value="TPR-like_helical_dom_sf"/>
</dbReference>
<feature type="signal peptide" evidence="3">
    <location>
        <begin position="1"/>
        <end position="23"/>
    </location>
</feature>
<evidence type="ECO:0000256" key="2">
    <source>
        <dbReference type="SAM" id="Coils"/>
    </source>
</evidence>
<proteinExistence type="predicted"/>
<evidence type="ECO:0000256" key="3">
    <source>
        <dbReference type="SAM" id="SignalP"/>
    </source>
</evidence>
<comment type="caution">
    <text evidence="5">The sequence shown here is derived from an EMBL/GenBank/DDBJ whole genome shotgun (WGS) entry which is preliminary data.</text>
</comment>
<feature type="repeat" description="TPR" evidence="1">
    <location>
        <begin position="347"/>
        <end position="380"/>
    </location>
</feature>
<evidence type="ECO:0000259" key="4">
    <source>
        <dbReference type="Pfam" id="PF12770"/>
    </source>
</evidence>
<dbReference type="InterPro" id="IPR019734">
    <property type="entry name" value="TPR_rpt"/>
</dbReference>
<feature type="repeat" description="TPR" evidence="1">
    <location>
        <begin position="267"/>
        <end position="300"/>
    </location>
</feature>
<evidence type="ECO:0000256" key="1">
    <source>
        <dbReference type="PROSITE-ProRule" id="PRU00339"/>
    </source>
</evidence>
<keyword evidence="1" id="KW-0802">TPR repeat</keyword>
<dbReference type="Pfam" id="PF12770">
    <property type="entry name" value="CHAT"/>
    <property type="match status" value="1"/>
</dbReference>
<evidence type="ECO:0000313" key="5">
    <source>
        <dbReference type="EMBL" id="MBD2776397.1"/>
    </source>
</evidence>
<protein>
    <submittedName>
        <fullName evidence="5">CHAT domain-containing protein</fullName>
    </submittedName>
</protein>
<dbReference type="EMBL" id="JACXAE010000093">
    <property type="protein sequence ID" value="MBD2776397.1"/>
    <property type="molecule type" value="Genomic_DNA"/>
</dbReference>
<feature type="domain" description="CHAT" evidence="4">
    <location>
        <begin position="629"/>
        <end position="925"/>
    </location>
</feature>
<keyword evidence="6" id="KW-1185">Reference proteome</keyword>
<dbReference type="PROSITE" id="PS50005">
    <property type="entry name" value="TPR"/>
    <property type="match status" value="4"/>
</dbReference>
<name>A0A8J6XNB8_9CYAN</name>
<dbReference type="PANTHER" id="PTHR10098:SF108">
    <property type="entry name" value="TETRATRICOPEPTIDE REPEAT PROTEIN 28"/>
    <property type="match status" value="1"/>
</dbReference>
<keyword evidence="3" id="KW-0732">Signal</keyword>
<sequence>MRSCKIGLGVFICLLVVSSTSLSSSLPMVFTASQVLAQTNTDRKAEADRLLQLGIQQFQAHLLETALQSFQKALIIYRNIKNRRGEGFALLGLGLVNSRLPDYPKQMNYYKQSLAIAREIKDSELEALVQKMLADAKIRSNPQKSEADRLNQQGIQHSQNGQFKAALLSWEQALQIYREIKDRPGEGGVLGNLGATYGSLGDYQKAIDFNQQSLVIAKELGNRADEGGALGNMGIAYRYLGDYKKAIEFHQQELAIATEIGDRDSVGRVLGNLGVAYYNLGDYQKAIEFHQQRLAIAREIGDRAGEGRALGNLGNAYFELGNYQKAIEFHQQNLAIAKEIGNRAAEARALGNLGNAYSELENYQKAIEFHQQNLAITKEIGNRALVGVRLLNLGNAYSGLGNYQKAIEFYEQSLAIAKEISVRKVEGVTLNNLGAALFYSWKFAEAEKVLKQGIEVWKSQRSRLGNRDDFKISIFEQQARTYRILQKVLIAQNQTDAALEVAESGRARAFVDLLASRLDPNGNVSSSTDATIEQIKQIAKSQNATLVQYSIIYDSFKTAGKQQAKESELYIWVIKPTGEAIFRKADFKPLWQKEKTNLEQLVKISRRSISVRSVEIENVPKPNPENQKKCLQKLHEILISPIADLLPKKETDRVVFIPQESLFLVPFPALQNENGKYLIEKHTILTSPSIQVLDLTKKQHQKLGNKPIQTNKMLIVGNPIMPKVPIKVGETPQQLPPLAGAEKEAIAIANLFKIQPLIGKQATESTVVERLPQAQIIHFATHGLFDDIRGLDSSIALTPENPTSLSSPLSKEDKKRDGLLTADEILDLKLNANLVVLSACDTGRGKITGDGVIGLSRSLISAGTPSVIVSLWSVDDGSTAFLMTEFYQNLQRKMDKATALRKAMLDTKKKYSSPSQWAAFTLIGEAE</sequence>
<dbReference type="Gene3D" id="1.25.40.10">
    <property type="entry name" value="Tetratricopeptide repeat domain"/>
    <property type="match status" value="3"/>
</dbReference>
<dbReference type="SMART" id="SM00028">
    <property type="entry name" value="TPR"/>
    <property type="match status" value="10"/>
</dbReference>
<evidence type="ECO:0000313" key="6">
    <source>
        <dbReference type="Proteomes" id="UP000629098"/>
    </source>
</evidence>